<gene>
    <name evidence="9" type="ORF">B7H17_22860</name>
</gene>
<dbReference type="InterPro" id="IPR050736">
    <property type="entry name" value="Sensor_HK_Regulatory"/>
</dbReference>
<keyword evidence="4" id="KW-0808">Transferase</keyword>
<evidence type="ECO:0000313" key="10">
    <source>
        <dbReference type="Proteomes" id="UP000193675"/>
    </source>
</evidence>
<evidence type="ECO:0000259" key="8">
    <source>
        <dbReference type="PROSITE" id="PS50109"/>
    </source>
</evidence>
<dbReference type="InterPro" id="IPR003594">
    <property type="entry name" value="HATPase_dom"/>
</dbReference>
<dbReference type="EC" id="2.7.13.3" evidence="2"/>
<organism evidence="9 10">
    <name type="scientific">Pseudomonas putida</name>
    <name type="common">Arthrobacter siderocapsulatus</name>
    <dbReference type="NCBI Taxonomy" id="303"/>
    <lineage>
        <taxon>Bacteria</taxon>
        <taxon>Pseudomonadati</taxon>
        <taxon>Pseudomonadota</taxon>
        <taxon>Gammaproteobacteria</taxon>
        <taxon>Pseudomonadales</taxon>
        <taxon>Pseudomonadaceae</taxon>
        <taxon>Pseudomonas</taxon>
    </lineage>
</organism>
<evidence type="ECO:0000313" key="9">
    <source>
        <dbReference type="EMBL" id="ORL60106.1"/>
    </source>
</evidence>
<keyword evidence="6" id="KW-0902">Two-component regulatory system</keyword>
<dbReference type="CDD" id="cd00082">
    <property type="entry name" value="HisKA"/>
    <property type="match status" value="1"/>
</dbReference>
<dbReference type="InterPro" id="IPR036890">
    <property type="entry name" value="HATPase_C_sf"/>
</dbReference>
<dbReference type="OrthoDB" id="8807260at2"/>
<dbReference type="SUPFAM" id="SSF47384">
    <property type="entry name" value="Homodimeric domain of signal transducing histidine kinase"/>
    <property type="match status" value="1"/>
</dbReference>
<evidence type="ECO:0000256" key="1">
    <source>
        <dbReference type="ARBA" id="ARBA00000085"/>
    </source>
</evidence>
<sequence>MRLSTFILDNMESILQTWEAFARSVETPNRGLSANGLRNHAEYILRTVAQDMRTPQTEQQQIAKSHGLGPSSSHETAAQTHAVLRLIDGFTLDQMVSEYRALRSSVLRLWLAQDPAQHSYQVDDMIRFNEAIDQALVESIGAYGQEVESTRKTVLGVLGHDLRSPLTAVLMGSALLTKSPQLSSREKDIAAQIAASAQRANQMVKDLLDLAHCNLSTGIPIVRAHTELNRVCKAVIEEIKAGNPGLDIVQVDERTIIGAFDGARMSQVFSNLIGNAVRHGEARRPIRVLLGGDVDRVILEVHNFGEPIPASALPSLFSPKARYTQYTDKQKKPSGLGLGLFIVSEIVEGHGGRIEVESSHAHGTCFRVILPAG</sequence>
<dbReference type="InterPro" id="IPR036097">
    <property type="entry name" value="HisK_dim/P_sf"/>
</dbReference>
<name>A0A1X0ZP34_PSEPU</name>
<evidence type="ECO:0000256" key="2">
    <source>
        <dbReference type="ARBA" id="ARBA00012438"/>
    </source>
</evidence>
<dbReference type="SMART" id="SM00387">
    <property type="entry name" value="HATPase_c"/>
    <property type="match status" value="1"/>
</dbReference>
<dbReference type="PANTHER" id="PTHR43711">
    <property type="entry name" value="TWO-COMPONENT HISTIDINE KINASE"/>
    <property type="match status" value="1"/>
</dbReference>
<keyword evidence="3" id="KW-0597">Phosphoprotein</keyword>
<evidence type="ECO:0000256" key="7">
    <source>
        <dbReference type="SAM" id="MobiDB-lite"/>
    </source>
</evidence>
<dbReference type="PANTHER" id="PTHR43711:SF1">
    <property type="entry name" value="HISTIDINE KINASE 1"/>
    <property type="match status" value="1"/>
</dbReference>
<evidence type="ECO:0000256" key="3">
    <source>
        <dbReference type="ARBA" id="ARBA00022553"/>
    </source>
</evidence>
<feature type="region of interest" description="Disordered" evidence="7">
    <location>
        <begin position="54"/>
        <end position="75"/>
    </location>
</feature>
<keyword evidence="5 9" id="KW-0418">Kinase</keyword>
<evidence type="ECO:0000256" key="4">
    <source>
        <dbReference type="ARBA" id="ARBA00022679"/>
    </source>
</evidence>
<dbReference type="Pfam" id="PF14361">
    <property type="entry name" value="RsbRD_N"/>
    <property type="match status" value="1"/>
</dbReference>
<reference evidence="9 10" key="1">
    <citation type="submission" date="2017-04" db="EMBL/GenBank/DDBJ databases">
        <title>Presence of VIM-2 positive Pseudomonas species in chickens and their surrounding environment.</title>
        <authorList>
            <person name="Zhang R."/>
        </authorList>
    </citation>
    <scope>NUCLEOTIDE SEQUENCE [LARGE SCALE GENOMIC DNA]</scope>
    <source>
        <strain evidence="9 10">DZ-C18</strain>
    </source>
</reference>
<feature type="domain" description="Histidine kinase" evidence="8">
    <location>
        <begin position="157"/>
        <end position="373"/>
    </location>
</feature>
<dbReference type="Pfam" id="PF02518">
    <property type="entry name" value="HATPase_c"/>
    <property type="match status" value="1"/>
</dbReference>
<dbReference type="Proteomes" id="UP000193675">
    <property type="component" value="Unassembled WGS sequence"/>
</dbReference>
<dbReference type="EMBL" id="NBWC01000041">
    <property type="protein sequence ID" value="ORL60106.1"/>
    <property type="molecule type" value="Genomic_DNA"/>
</dbReference>
<protein>
    <recommendedName>
        <fullName evidence="2">histidine kinase</fullName>
        <ecNumber evidence="2">2.7.13.3</ecNumber>
    </recommendedName>
</protein>
<dbReference type="CDD" id="cd00075">
    <property type="entry name" value="HATPase"/>
    <property type="match status" value="1"/>
</dbReference>
<evidence type="ECO:0000256" key="6">
    <source>
        <dbReference type="ARBA" id="ARBA00023012"/>
    </source>
</evidence>
<comment type="catalytic activity">
    <reaction evidence="1">
        <text>ATP + protein L-histidine = ADP + protein N-phospho-L-histidine.</text>
        <dbReference type="EC" id="2.7.13.3"/>
    </reaction>
</comment>
<comment type="caution">
    <text evidence="9">The sequence shown here is derived from an EMBL/GenBank/DDBJ whole genome shotgun (WGS) entry which is preliminary data.</text>
</comment>
<dbReference type="AlphaFoldDB" id="A0A1X0ZP34"/>
<dbReference type="PRINTS" id="PR00344">
    <property type="entry name" value="BCTRLSENSOR"/>
</dbReference>
<dbReference type="Gene3D" id="1.10.287.130">
    <property type="match status" value="1"/>
</dbReference>
<dbReference type="InterPro" id="IPR025751">
    <property type="entry name" value="RsbRD_N_dom"/>
</dbReference>
<feature type="compositionally biased region" description="Polar residues" evidence="7">
    <location>
        <begin position="54"/>
        <end position="63"/>
    </location>
</feature>
<evidence type="ECO:0000256" key="5">
    <source>
        <dbReference type="ARBA" id="ARBA00022777"/>
    </source>
</evidence>
<dbReference type="PROSITE" id="PS50109">
    <property type="entry name" value="HIS_KIN"/>
    <property type="match status" value="1"/>
</dbReference>
<dbReference type="Gene3D" id="3.30.565.10">
    <property type="entry name" value="Histidine kinase-like ATPase, C-terminal domain"/>
    <property type="match status" value="1"/>
</dbReference>
<dbReference type="SMART" id="SM00388">
    <property type="entry name" value="HisKA"/>
    <property type="match status" value="1"/>
</dbReference>
<dbReference type="InterPro" id="IPR005467">
    <property type="entry name" value="His_kinase_dom"/>
</dbReference>
<dbReference type="Pfam" id="PF00512">
    <property type="entry name" value="HisKA"/>
    <property type="match status" value="1"/>
</dbReference>
<dbReference type="RefSeq" id="WP_084858856.1">
    <property type="nucleotide sequence ID" value="NZ_JAOTEI010000008.1"/>
</dbReference>
<dbReference type="SUPFAM" id="SSF55874">
    <property type="entry name" value="ATPase domain of HSP90 chaperone/DNA topoisomerase II/histidine kinase"/>
    <property type="match status" value="1"/>
</dbReference>
<dbReference type="GO" id="GO:0000155">
    <property type="term" value="F:phosphorelay sensor kinase activity"/>
    <property type="evidence" value="ECO:0007669"/>
    <property type="project" value="InterPro"/>
</dbReference>
<accession>A0A1X0ZP34</accession>
<proteinExistence type="predicted"/>
<dbReference type="InterPro" id="IPR004358">
    <property type="entry name" value="Sig_transdc_His_kin-like_C"/>
</dbReference>
<dbReference type="InterPro" id="IPR003661">
    <property type="entry name" value="HisK_dim/P_dom"/>
</dbReference>